<proteinExistence type="inferred from homology"/>
<evidence type="ECO:0000313" key="5">
    <source>
        <dbReference type="Proteomes" id="UP000565468"/>
    </source>
</evidence>
<sequence length="300" mass="33961">MMKKAVLAGGTGFIGSYLENELSRLGYEVIIISRQKQHVSWQDRDNIIQALEGAEMLINLAGKSVNCRYNERNKQEIFDSRTETTQILGEAVLACAKPPVLWLNSSTATIYRHAQDRPMTEQSGEIGSGFSVEVAKKWEETFFQFQLPYTRQAALRISIVLGPGGGVMTPMQNLVRFGLGGHQGPGDQMFSWIHIEDVLGIILFLRDREDLSGVFNCASPQPVTNRELMAQLRSILHRPVGLPSPKWMLEMGAVFIKTETELVLKSRWVIPERLQQEGYHFKHDKLREALQHIVQADRSR</sequence>
<dbReference type="EMBL" id="JABBPN010000010">
    <property type="protein sequence ID" value="NMO96554.1"/>
    <property type="molecule type" value="Genomic_DNA"/>
</dbReference>
<dbReference type="AlphaFoldDB" id="A0A848MAR0"/>
<dbReference type="NCBIfam" id="TIGR01777">
    <property type="entry name" value="yfcH"/>
    <property type="match status" value="1"/>
</dbReference>
<keyword evidence="5" id="KW-1185">Reference proteome</keyword>
<evidence type="ECO:0000259" key="2">
    <source>
        <dbReference type="Pfam" id="PF01370"/>
    </source>
</evidence>
<dbReference type="Pfam" id="PF08338">
    <property type="entry name" value="DUF1731"/>
    <property type="match status" value="1"/>
</dbReference>
<dbReference type="PANTHER" id="PTHR11092">
    <property type="entry name" value="SUGAR NUCLEOTIDE EPIMERASE RELATED"/>
    <property type="match status" value="1"/>
</dbReference>
<comment type="caution">
    <text evidence="4">The sequence shown here is derived from an EMBL/GenBank/DDBJ whole genome shotgun (WGS) entry which is preliminary data.</text>
</comment>
<dbReference type="InterPro" id="IPR036291">
    <property type="entry name" value="NAD(P)-bd_dom_sf"/>
</dbReference>
<gene>
    <name evidence="4" type="ORF">HII30_12300</name>
</gene>
<dbReference type="RefSeq" id="WP_169505393.1">
    <property type="nucleotide sequence ID" value="NZ_JABBPN010000010.1"/>
</dbReference>
<evidence type="ECO:0000256" key="1">
    <source>
        <dbReference type="ARBA" id="ARBA00009353"/>
    </source>
</evidence>
<protein>
    <submittedName>
        <fullName evidence="4">TIGR01777 family protein</fullName>
    </submittedName>
</protein>
<dbReference type="InterPro" id="IPR001509">
    <property type="entry name" value="Epimerase_deHydtase"/>
</dbReference>
<dbReference type="InterPro" id="IPR010099">
    <property type="entry name" value="SDR39U1"/>
</dbReference>
<name>A0A848MAR0_PAELE</name>
<feature type="domain" description="DUF1731" evidence="3">
    <location>
        <begin position="245"/>
        <end position="293"/>
    </location>
</feature>
<comment type="similarity">
    <text evidence="1">Belongs to the NAD(P)-dependent epimerase/dehydratase family. SDR39U1 subfamily.</text>
</comment>
<accession>A0A848MAR0</accession>
<dbReference type="Proteomes" id="UP000565468">
    <property type="component" value="Unassembled WGS sequence"/>
</dbReference>
<evidence type="ECO:0000313" key="4">
    <source>
        <dbReference type="EMBL" id="NMO96554.1"/>
    </source>
</evidence>
<dbReference type="Pfam" id="PF01370">
    <property type="entry name" value="Epimerase"/>
    <property type="match status" value="1"/>
</dbReference>
<feature type="domain" description="NAD-dependent epimerase/dehydratase" evidence="2">
    <location>
        <begin position="6"/>
        <end position="217"/>
    </location>
</feature>
<reference evidence="4 5" key="1">
    <citation type="submission" date="2020-04" db="EMBL/GenBank/DDBJ databases">
        <title>Paenibacillus algicola sp. nov., a novel marine bacterium producing alginate lyase.</title>
        <authorList>
            <person name="Huang H."/>
        </authorList>
    </citation>
    <scope>NUCLEOTIDE SEQUENCE [LARGE SCALE GENOMIC DNA]</scope>
    <source>
        <strain evidence="4 5">L7-75</strain>
    </source>
</reference>
<evidence type="ECO:0000259" key="3">
    <source>
        <dbReference type="Pfam" id="PF08338"/>
    </source>
</evidence>
<dbReference type="CDD" id="cd05242">
    <property type="entry name" value="SDR_a8"/>
    <property type="match status" value="1"/>
</dbReference>
<dbReference type="SUPFAM" id="SSF51735">
    <property type="entry name" value="NAD(P)-binding Rossmann-fold domains"/>
    <property type="match status" value="1"/>
</dbReference>
<dbReference type="PANTHER" id="PTHR11092:SF0">
    <property type="entry name" value="EPIMERASE FAMILY PROTEIN SDR39U1"/>
    <property type="match status" value="1"/>
</dbReference>
<organism evidence="4 5">
    <name type="scientific">Paenibacillus lemnae</name>
    <dbReference type="NCBI Taxonomy" id="1330551"/>
    <lineage>
        <taxon>Bacteria</taxon>
        <taxon>Bacillati</taxon>
        <taxon>Bacillota</taxon>
        <taxon>Bacilli</taxon>
        <taxon>Bacillales</taxon>
        <taxon>Paenibacillaceae</taxon>
        <taxon>Paenibacillus</taxon>
    </lineage>
</organism>
<dbReference type="InterPro" id="IPR013549">
    <property type="entry name" value="DUF1731"/>
</dbReference>
<dbReference type="Gene3D" id="3.40.50.720">
    <property type="entry name" value="NAD(P)-binding Rossmann-like Domain"/>
    <property type="match status" value="1"/>
</dbReference>